<dbReference type="EMBL" id="JAGSOY010000016">
    <property type="protein sequence ID" value="MBU2711227.1"/>
    <property type="molecule type" value="Genomic_DNA"/>
</dbReference>
<name>A0ABS5ZAY9_9GAMM</name>
<evidence type="ECO:0008006" key="3">
    <source>
        <dbReference type="Google" id="ProtNLM"/>
    </source>
</evidence>
<reference evidence="1 2" key="1">
    <citation type="submission" date="2021-04" db="EMBL/GenBank/DDBJ databases">
        <authorList>
            <person name="Pira H."/>
            <person name="Risdian C."/>
            <person name="Wink J."/>
        </authorList>
    </citation>
    <scope>NUCLEOTIDE SEQUENCE [LARGE SCALE GENOMIC DNA]</scope>
    <source>
        <strain evidence="1 2">WH53</strain>
    </source>
</reference>
<organism evidence="1 2">
    <name type="scientific">Zooshikella harenae</name>
    <dbReference type="NCBI Taxonomy" id="2827238"/>
    <lineage>
        <taxon>Bacteria</taxon>
        <taxon>Pseudomonadati</taxon>
        <taxon>Pseudomonadota</taxon>
        <taxon>Gammaproteobacteria</taxon>
        <taxon>Oceanospirillales</taxon>
        <taxon>Zooshikellaceae</taxon>
        <taxon>Zooshikella</taxon>
    </lineage>
</organism>
<gene>
    <name evidence="1" type="ORF">KCG35_09150</name>
</gene>
<dbReference type="RefSeq" id="WP_215819390.1">
    <property type="nucleotide sequence ID" value="NZ_JAGSOY010000016.1"/>
</dbReference>
<proteinExistence type="predicted"/>
<sequence>MTYLIILLGVLAIVGSLMWILPSPADRKRMVLRQLAIAKGIEVRQTLYKDRKGKSITCIGYICRIVRPKGNIEIIIQHDTDRPQQWTGWPDESGDNRLQPHWSTLQKMVESLPDDVVQVSITSAYISVLWLEKGMEEELNNIITFLHQIKDWLEPSR</sequence>
<evidence type="ECO:0000313" key="1">
    <source>
        <dbReference type="EMBL" id="MBU2711227.1"/>
    </source>
</evidence>
<accession>A0ABS5ZAY9</accession>
<protein>
    <recommendedName>
        <fullName evidence="3">Preprotein translocase subunit YajC</fullName>
    </recommendedName>
</protein>
<dbReference type="Proteomes" id="UP000690515">
    <property type="component" value="Unassembled WGS sequence"/>
</dbReference>
<evidence type="ECO:0000313" key="2">
    <source>
        <dbReference type="Proteomes" id="UP000690515"/>
    </source>
</evidence>
<comment type="caution">
    <text evidence="1">The sequence shown here is derived from an EMBL/GenBank/DDBJ whole genome shotgun (WGS) entry which is preliminary data.</text>
</comment>
<keyword evidence="2" id="KW-1185">Reference proteome</keyword>